<reference evidence="4" key="1">
    <citation type="submission" date="2022-08" db="EMBL/GenBank/DDBJ databases">
        <authorList>
            <person name="Marques A."/>
        </authorList>
    </citation>
    <scope>NUCLEOTIDE SEQUENCE</scope>
    <source>
        <strain evidence="4">RhyPub2mFocal</strain>
        <tissue evidence="4">Leaves</tissue>
    </source>
</reference>
<dbReference type="Proteomes" id="UP001140206">
    <property type="component" value="Chromosome 4"/>
</dbReference>
<evidence type="ECO:0000313" key="6">
    <source>
        <dbReference type="Proteomes" id="UP001140206"/>
    </source>
</evidence>
<evidence type="ECO:0000313" key="4">
    <source>
        <dbReference type="EMBL" id="KAJ4791500.1"/>
    </source>
</evidence>
<dbReference type="Proteomes" id="UP001140206">
    <property type="component" value="Chromosome 5"/>
</dbReference>
<evidence type="ECO:0000256" key="1">
    <source>
        <dbReference type="SAM" id="MobiDB-lite"/>
    </source>
</evidence>
<dbReference type="EMBL" id="JAMFTS010000005">
    <property type="protein sequence ID" value="KAJ4755510.1"/>
    <property type="molecule type" value="Genomic_DNA"/>
</dbReference>
<organism evidence="4 6">
    <name type="scientific">Rhynchospora pubera</name>
    <dbReference type="NCBI Taxonomy" id="906938"/>
    <lineage>
        <taxon>Eukaryota</taxon>
        <taxon>Viridiplantae</taxon>
        <taxon>Streptophyta</taxon>
        <taxon>Embryophyta</taxon>
        <taxon>Tracheophyta</taxon>
        <taxon>Spermatophyta</taxon>
        <taxon>Magnoliopsida</taxon>
        <taxon>Liliopsida</taxon>
        <taxon>Poales</taxon>
        <taxon>Cyperaceae</taxon>
        <taxon>Cyperoideae</taxon>
        <taxon>Rhynchosporeae</taxon>
        <taxon>Rhynchospora</taxon>
    </lineage>
</organism>
<sequence length="167" mass="18872">MATMATKPPLHEEFPSPSLRISRSRLHNFTFPTPGWGAGKALRCMRDTSVERGGSAEEVPSPSKLRSISPEEAAENADLPWNLRRRRASSYKRDSSKLLAGASRKPKVKFSISLSSKEIEEDFLLMNGKKPLKRPKKRPKHVQKQLDALFPGMWLSDEITPDLYKVE</sequence>
<dbReference type="Proteomes" id="UP001140206">
    <property type="component" value="Chromosome 1"/>
</dbReference>
<dbReference type="Pfam" id="PF07797">
    <property type="entry name" value="DUF1639"/>
    <property type="match status" value="1"/>
</dbReference>
<gene>
    <name evidence="5" type="ORF">LUZ62_027893</name>
    <name evidence="4" type="ORF">LUZ62_042746</name>
    <name evidence="3" type="ORF">LUZ62_073206</name>
    <name evidence="2" type="ORF">LUZ62_089915</name>
</gene>
<keyword evidence="6" id="KW-1185">Reference proteome</keyword>
<dbReference type="EMBL" id="JAMFTS010000004">
    <property type="protein sequence ID" value="KAJ4762831.1"/>
    <property type="molecule type" value="Genomic_DNA"/>
</dbReference>
<dbReference type="EMBL" id="JAMFTS010000001">
    <property type="protein sequence ID" value="KAJ4815327.1"/>
    <property type="molecule type" value="Genomic_DNA"/>
</dbReference>
<dbReference type="Proteomes" id="UP001140206">
    <property type="component" value="Chromosome 2"/>
</dbReference>
<dbReference type="PANTHER" id="PTHR33130:SF43">
    <property type="entry name" value="OS01G0688600 PROTEIN"/>
    <property type="match status" value="1"/>
</dbReference>
<accession>A0AAV8FH95</accession>
<feature type="region of interest" description="Disordered" evidence="1">
    <location>
        <begin position="47"/>
        <end position="78"/>
    </location>
</feature>
<dbReference type="AlphaFoldDB" id="A0AAV8FH95"/>
<comment type="caution">
    <text evidence="4">The sequence shown here is derived from an EMBL/GenBank/DDBJ whole genome shotgun (WGS) entry which is preliminary data.</text>
</comment>
<evidence type="ECO:0000313" key="2">
    <source>
        <dbReference type="EMBL" id="KAJ4755510.1"/>
    </source>
</evidence>
<protein>
    <submittedName>
        <fullName evidence="4">Uncharacterized protein</fullName>
    </submittedName>
</protein>
<name>A0AAV8FH95_9POAL</name>
<dbReference type="EMBL" id="JAMFTS010000002">
    <property type="protein sequence ID" value="KAJ4791500.1"/>
    <property type="molecule type" value="Genomic_DNA"/>
</dbReference>
<proteinExistence type="predicted"/>
<dbReference type="PANTHER" id="PTHR33130">
    <property type="entry name" value="PUTATIVE (DUF1639)-RELATED"/>
    <property type="match status" value="1"/>
</dbReference>
<dbReference type="InterPro" id="IPR012438">
    <property type="entry name" value="DUF1639"/>
</dbReference>
<evidence type="ECO:0000313" key="3">
    <source>
        <dbReference type="EMBL" id="KAJ4762831.1"/>
    </source>
</evidence>
<evidence type="ECO:0000313" key="5">
    <source>
        <dbReference type="EMBL" id="KAJ4815327.1"/>
    </source>
</evidence>